<protein>
    <submittedName>
        <fullName evidence="2">Putative regulator of Ras-like GTPase activity (Roadblock/LC7/MglB family)</fullName>
    </submittedName>
</protein>
<comment type="caution">
    <text evidence="2">The sequence shown here is derived from an EMBL/GenBank/DDBJ whole genome shotgun (WGS) entry which is preliminary data.</text>
</comment>
<evidence type="ECO:0000313" key="2">
    <source>
        <dbReference type="EMBL" id="PSK99323.1"/>
    </source>
</evidence>
<sequence length="138" mass="14547">MTTSPPTKLNWLLDGLVEQVPPIRHAIVLSSDGMLVGTSQGLDRDNAEHLSAIASSFQSLARGASRQFDEGGVRQTIVEMDSSFLFVIGAGAGACLAVLAESDSDLGLIAFEMARLVKRMGEHLSVGTRTPVGNGHGR</sequence>
<name>A0A2P8DQ24_9ACTN</name>
<feature type="domain" description="Roadblock/LAMTOR2" evidence="1">
    <location>
        <begin position="10"/>
        <end position="100"/>
    </location>
</feature>
<dbReference type="SMART" id="SM00960">
    <property type="entry name" value="Robl_LC7"/>
    <property type="match status" value="1"/>
</dbReference>
<reference evidence="2 3" key="1">
    <citation type="submission" date="2018-03" db="EMBL/GenBank/DDBJ databases">
        <title>Genomic Encyclopedia of Archaeal and Bacterial Type Strains, Phase II (KMG-II): from individual species to whole genera.</title>
        <authorList>
            <person name="Goeker M."/>
        </authorList>
    </citation>
    <scope>NUCLEOTIDE SEQUENCE [LARGE SCALE GENOMIC DNA]</scope>
    <source>
        <strain evidence="2 3">DSM 45312</strain>
    </source>
</reference>
<proteinExistence type="predicted"/>
<dbReference type="InterPro" id="IPR053141">
    <property type="entry name" value="Mycobact_SerProt_Inhib_Rv3364c"/>
</dbReference>
<dbReference type="Pfam" id="PF03259">
    <property type="entry name" value="Robl_LC7"/>
    <property type="match status" value="1"/>
</dbReference>
<dbReference type="SUPFAM" id="SSF103196">
    <property type="entry name" value="Roadblock/LC7 domain"/>
    <property type="match status" value="1"/>
</dbReference>
<dbReference type="PANTHER" id="PTHR36222:SF1">
    <property type="entry name" value="SERINE PROTEASE INHIBITOR RV3364C"/>
    <property type="match status" value="1"/>
</dbReference>
<dbReference type="Gene3D" id="3.30.450.30">
    <property type="entry name" value="Dynein light chain 2a, cytoplasmic"/>
    <property type="match status" value="1"/>
</dbReference>
<dbReference type="OrthoDB" id="5187023at2"/>
<dbReference type="Proteomes" id="UP000240542">
    <property type="component" value="Unassembled WGS sequence"/>
</dbReference>
<dbReference type="RefSeq" id="WP_106581755.1">
    <property type="nucleotide sequence ID" value="NZ_PYGA01000003.1"/>
</dbReference>
<gene>
    <name evidence="2" type="ORF">CLV63_10344</name>
</gene>
<keyword evidence="3" id="KW-1185">Reference proteome</keyword>
<organism evidence="2 3">
    <name type="scientific">Murinocardiopsis flavida</name>
    <dbReference type="NCBI Taxonomy" id="645275"/>
    <lineage>
        <taxon>Bacteria</taxon>
        <taxon>Bacillati</taxon>
        <taxon>Actinomycetota</taxon>
        <taxon>Actinomycetes</taxon>
        <taxon>Streptosporangiales</taxon>
        <taxon>Nocardiopsidaceae</taxon>
        <taxon>Murinocardiopsis</taxon>
    </lineage>
</organism>
<evidence type="ECO:0000259" key="1">
    <source>
        <dbReference type="SMART" id="SM00960"/>
    </source>
</evidence>
<accession>A0A2P8DQ24</accession>
<evidence type="ECO:0000313" key="3">
    <source>
        <dbReference type="Proteomes" id="UP000240542"/>
    </source>
</evidence>
<dbReference type="PANTHER" id="PTHR36222">
    <property type="entry name" value="SERINE PROTEASE INHIBITOR RV3364C"/>
    <property type="match status" value="1"/>
</dbReference>
<dbReference type="InterPro" id="IPR004942">
    <property type="entry name" value="Roadblock/LAMTOR2_dom"/>
</dbReference>
<dbReference type="AlphaFoldDB" id="A0A2P8DQ24"/>
<dbReference type="EMBL" id="PYGA01000003">
    <property type="protein sequence ID" value="PSK99323.1"/>
    <property type="molecule type" value="Genomic_DNA"/>
</dbReference>